<keyword evidence="4 6" id="KW-0808">Transferase</keyword>
<dbReference type="RefSeq" id="WP_405311687.1">
    <property type="nucleotide sequence ID" value="NZ_CP088155.1"/>
</dbReference>
<dbReference type="Proteomes" id="UP001622612">
    <property type="component" value="Chromosome"/>
</dbReference>
<keyword evidence="1 6" id="KW-0963">Cytoplasm</keyword>
<feature type="binding site" evidence="6">
    <location>
        <begin position="133"/>
        <end position="134"/>
    </location>
    <ligand>
        <name>S-adenosyl-L-methionine</name>
        <dbReference type="ChEBI" id="CHEBI:59789"/>
    </ligand>
</feature>
<dbReference type="Gene3D" id="3.40.50.150">
    <property type="entry name" value="Vaccinia Virus protein VP39"/>
    <property type="match status" value="1"/>
</dbReference>
<organism evidence="7 8">
    <name type="scientific">Metamycoplasma faucium</name>
    <dbReference type="NCBI Taxonomy" id="56142"/>
    <lineage>
        <taxon>Bacteria</taxon>
        <taxon>Bacillati</taxon>
        <taxon>Mycoplasmatota</taxon>
        <taxon>Mycoplasmoidales</taxon>
        <taxon>Metamycoplasmataceae</taxon>
        <taxon>Metamycoplasma</taxon>
    </lineage>
</organism>
<gene>
    <name evidence="6 7" type="primary">rsmG</name>
    <name evidence="7" type="ORF">LQ356_00225</name>
</gene>
<evidence type="ECO:0000313" key="7">
    <source>
        <dbReference type="EMBL" id="WYM97310.1"/>
    </source>
</evidence>
<evidence type="ECO:0000256" key="5">
    <source>
        <dbReference type="ARBA" id="ARBA00022691"/>
    </source>
</evidence>
<comment type="subcellular location">
    <subcellularLocation>
        <location evidence="6">Cytoplasm</location>
    </subcellularLocation>
</comment>
<feature type="binding site" evidence="6">
    <location>
        <position position="81"/>
    </location>
    <ligand>
        <name>S-adenosyl-L-methionine</name>
        <dbReference type="ChEBI" id="CHEBI:59789"/>
    </ligand>
</feature>
<accession>A0ABZ2TLH6</accession>
<sequence>MITLDKRNKLLNEYFPNLTNEIKEKLNSYYELIETENSKYNLTGFYDGKLFKYGIIENILIFQEIEKNITNLDNKNILDIGAGPGFPSLPFLIFKNESFNLTIYEAQKKRCSFLQLVITKLNIKNINIVNIRCENSTDYNKFDFITARAVSEFKNLVEISHKLGKMNSYFCFLKSKKYNLEIDNAKWITQKLMLNVNVLKLNIFFDIENILLYFQKNKLTPEGIPREWKTIIKNNLE</sequence>
<reference evidence="7" key="1">
    <citation type="submission" date="2021-11" db="EMBL/GenBank/DDBJ databases">
        <title>The first genome sequence of unculturable Mycoplasma faucium obtained by de novo assembly of metagenomic reads.</title>
        <authorList>
            <person name="Sabat A.J."/>
            <person name="Bathoorn E."/>
            <person name="Akkerboom V."/>
            <person name="Friedrich A.W."/>
        </authorList>
    </citation>
    <scope>NUCLEOTIDE SEQUENCE [LARGE SCALE GENOMIC DNA]</scope>
    <source>
        <strain evidence="7">UMCG-MFM1</strain>
    </source>
</reference>
<dbReference type="PANTHER" id="PTHR31760">
    <property type="entry name" value="S-ADENOSYL-L-METHIONINE-DEPENDENT METHYLTRANSFERASES SUPERFAMILY PROTEIN"/>
    <property type="match status" value="1"/>
</dbReference>
<dbReference type="EC" id="2.1.1.-" evidence="6"/>
<feature type="binding site" evidence="6">
    <location>
        <position position="86"/>
    </location>
    <ligand>
        <name>S-adenosyl-L-methionine</name>
        <dbReference type="ChEBI" id="CHEBI:59789"/>
    </ligand>
</feature>
<proteinExistence type="inferred from homology"/>
<comment type="similarity">
    <text evidence="6">Belongs to the methyltransferase superfamily. RNA methyltransferase RsmG family.</text>
</comment>
<dbReference type="PIRSF" id="PIRSF003078">
    <property type="entry name" value="GidB"/>
    <property type="match status" value="1"/>
</dbReference>
<evidence type="ECO:0000256" key="3">
    <source>
        <dbReference type="ARBA" id="ARBA00022603"/>
    </source>
</evidence>
<name>A0ABZ2TLH6_9BACT</name>
<dbReference type="EMBL" id="CP088155">
    <property type="protein sequence ID" value="WYM97310.1"/>
    <property type="molecule type" value="Genomic_DNA"/>
</dbReference>
<evidence type="ECO:0000256" key="6">
    <source>
        <dbReference type="HAMAP-Rule" id="MF_00074"/>
    </source>
</evidence>
<evidence type="ECO:0000256" key="1">
    <source>
        <dbReference type="ARBA" id="ARBA00022490"/>
    </source>
</evidence>
<dbReference type="Pfam" id="PF02527">
    <property type="entry name" value="GidB"/>
    <property type="match status" value="1"/>
</dbReference>
<comment type="caution">
    <text evidence="6">Lacks conserved residue(s) required for the propagation of feature annotation.</text>
</comment>
<keyword evidence="2 6" id="KW-0698">rRNA processing</keyword>
<dbReference type="NCBIfam" id="TIGR00138">
    <property type="entry name" value="rsmG_gidB"/>
    <property type="match status" value="1"/>
</dbReference>
<evidence type="ECO:0000256" key="2">
    <source>
        <dbReference type="ARBA" id="ARBA00022552"/>
    </source>
</evidence>
<evidence type="ECO:0000313" key="8">
    <source>
        <dbReference type="Proteomes" id="UP001622612"/>
    </source>
</evidence>
<protein>
    <recommendedName>
        <fullName evidence="6">Ribosomal RNA small subunit methyltransferase G</fullName>
        <ecNumber evidence="6">2.1.1.-</ecNumber>
    </recommendedName>
    <alternativeName>
        <fullName evidence="6">16S rRNA 7-methylguanosine methyltransferase</fullName>
        <shortName evidence="6">16S rRNA m7G methyltransferase</shortName>
    </alternativeName>
</protein>
<feature type="binding site" evidence="6">
    <location>
        <position position="148"/>
    </location>
    <ligand>
        <name>S-adenosyl-L-methionine</name>
        <dbReference type="ChEBI" id="CHEBI:59789"/>
    </ligand>
</feature>
<dbReference type="HAMAP" id="MF_00074">
    <property type="entry name" value="16SrRNA_methyltr_G"/>
    <property type="match status" value="1"/>
</dbReference>
<keyword evidence="8" id="KW-1185">Reference proteome</keyword>
<dbReference type="GO" id="GO:0008168">
    <property type="term" value="F:methyltransferase activity"/>
    <property type="evidence" value="ECO:0007669"/>
    <property type="project" value="UniProtKB-KW"/>
</dbReference>
<dbReference type="GO" id="GO:0032259">
    <property type="term" value="P:methylation"/>
    <property type="evidence" value="ECO:0007669"/>
    <property type="project" value="UniProtKB-KW"/>
</dbReference>
<comment type="function">
    <text evidence="6">Specifically methylates the N7 position of a guanine in 16S rRNA.</text>
</comment>
<keyword evidence="5 6" id="KW-0949">S-adenosyl-L-methionine</keyword>
<dbReference type="PANTHER" id="PTHR31760:SF0">
    <property type="entry name" value="S-ADENOSYL-L-METHIONINE-DEPENDENT METHYLTRANSFERASES SUPERFAMILY PROTEIN"/>
    <property type="match status" value="1"/>
</dbReference>
<dbReference type="SUPFAM" id="SSF53335">
    <property type="entry name" value="S-adenosyl-L-methionine-dependent methyltransferases"/>
    <property type="match status" value="1"/>
</dbReference>
<keyword evidence="3 6" id="KW-0489">Methyltransferase</keyword>
<dbReference type="InterPro" id="IPR003682">
    <property type="entry name" value="rRNA_ssu_MeTfrase_G"/>
</dbReference>
<evidence type="ECO:0000256" key="4">
    <source>
        <dbReference type="ARBA" id="ARBA00022679"/>
    </source>
</evidence>
<dbReference type="InterPro" id="IPR029063">
    <property type="entry name" value="SAM-dependent_MTases_sf"/>
</dbReference>